<dbReference type="Pfam" id="PF11951">
    <property type="entry name" value="Fungal_trans_2"/>
    <property type="match status" value="1"/>
</dbReference>
<proteinExistence type="predicted"/>
<evidence type="ECO:0000313" key="1">
    <source>
        <dbReference type="EMBL" id="KAJ5123978.1"/>
    </source>
</evidence>
<gene>
    <name evidence="1" type="ORF">N7515_007803</name>
</gene>
<name>A0A9W9GLS1_9EURO</name>
<dbReference type="OrthoDB" id="3431704at2759"/>
<sequence>MHCLYTMQSDVYLLWPLFIVGSECVEENHRSIIRNRCKDISKDSGFVNNLSCLELLERIWAEYFDESSYPVYPSDFGAPPPLAGDRAPTSQAFRWSQVMQAKRGEGEYMVA</sequence>
<dbReference type="EMBL" id="JAPQKL010000006">
    <property type="protein sequence ID" value="KAJ5123978.1"/>
    <property type="molecule type" value="Genomic_DNA"/>
</dbReference>
<organism evidence="1 2">
    <name type="scientific">Penicillium bovifimosum</name>
    <dbReference type="NCBI Taxonomy" id="126998"/>
    <lineage>
        <taxon>Eukaryota</taxon>
        <taxon>Fungi</taxon>
        <taxon>Dikarya</taxon>
        <taxon>Ascomycota</taxon>
        <taxon>Pezizomycotina</taxon>
        <taxon>Eurotiomycetes</taxon>
        <taxon>Eurotiomycetidae</taxon>
        <taxon>Eurotiales</taxon>
        <taxon>Aspergillaceae</taxon>
        <taxon>Penicillium</taxon>
    </lineage>
</organism>
<protein>
    <submittedName>
        <fullName evidence="1">Uncharacterized protein</fullName>
    </submittedName>
</protein>
<dbReference type="GeneID" id="81407717"/>
<evidence type="ECO:0000313" key="2">
    <source>
        <dbReference type="Proteomes" id="UP001149079"/>
    </source>
</evidence>
<accession>A0A9W9GLS1</accession>
<reference evidence="1" key="1">
    <citation type="submission" date="2022-11" db="EMBL/GenBank/DDBJ databases">
        <authorList>
            <person name="Petersen C."/>
        </authorList>
    </citation>
    <scope>NUCLEOTIDE SEQUENCE</scope>
    <source>
        <strain evidence="1">IBT 22155</strain>
    </source>
</reference>
<dbReference type="AlphaFoldDB" id="A0A9W9GLS1"/>
<dbReference type="RefSeq" id="XP_056518377.1">
    <property type="nucleotide sequence ID" value="XM_056668547.1"/>
</dbReference>
<comment type="caution">
    <text evidence="1">The sequence shown here is derived from an EMBL/GenBank/DDBJ whole genome shotgun (WGS) entry which is preliminary data.</text>
</comment>
<dbReference type="InterPro" id="IPR021858">
    <property type="entry name" value="Fun_TF"/>
</dbReference>
<reference evidence="1" key="2">
    <citation type="journal article" date="2023" name="IMA Fungus">
        <title>Comparative genomic study of the Penicillium genus elucidates a diverse pangenome and 15 lateral gene transfer events.</title>
        <authorList>
            <person name="Petersen C."/>
            <person name="Sorensen T."/>
            <person name="Nielsen M.R."/>
            <person name="Sondergaard T.E."/>
            <person name="Sorensen J.L."/>
            <person name="Fitzpatrick D.A."/>
            <person name="Frisvad J.C."/>
            <person name="Nielsen K.L."/>
        </authorList>
    </citation>
    <scope>NUCLEOTIDE SEQUENCE</scope>
    <source>
        <strain evidence="1">IBT 22155</strain>
    </source>
</reference>
<keyword evidence="2" id="KW-1185">Reference proteome</keyword>
<dbReference type="Proteomes" id="UP001149079">
    <property type="component" value="Unassembled WGS sequence"/>
</dbReference>